<keyword evidence="2" id="KW-1185">Reference proteome</keyword>
<accession>A0A1I2NIN4</accession>
<organism evidence="1 2">
    <name type="scientific">Halobacillus alkaliphilus</name>
    <dbReference type="NCBI Taxonomy" id="396056"/>
    <lineage>
        <taxon>Bacteria</taxon>
        <taxon>Bacillati</taxon>
        <taxon>Bacillota</taxon>
        <taxon>Bacilli</taxon>
        <taxon>Bacillales</taxon>
        <taxon>Bacillaceae</taxon>
        <taxon>Halobacillus</taxon>
    </lineage>
</organism>
<gene>
    <name evidence="1" type="ORF">SAMN05216353_11852</name>
</gene>
<sequence>MRHPAMILLHVQKQKKENQLILEFVGFLSWKGNGDYLYGKGAKEVI</sequence>
<reference evidence="2" key="1">
    <citation type="submission" date="2016-10" db="EMBL/GenBank/DDBJ databases">
        <authorList>
            <person name="Varghese N."/>
            <person name="Submissions S."/>
        </authorList>
    </citation>
    <scope>NUCLEOTIDE SEQUENCE [LARGE SCALE GENOMIC DNA]</scope>
    <source>
        <strain evidence="2">FP5</strain>
    </source>
</reference>
<proteinExistence type="predicted"/>
<protein>
    <submittedName>
        <fullName evidence="1">Uncharacterized protein</fullName>
    </submittedName>
</protein>
<dbReference type="EMBL" id="FOOG01000018">
    <property type="protein sequence ID" value="SFG01306.1"/>
    <property type="molecule type" value="Genomic_DNA"/>
</dbReference>
<dbReference type="Proteomes" id="UP000198897">
    <property type="component" value="Unassembled WGS sequence"/>
</dbReference>
<name>A0A1I2NIN4_9BACI</name>
<evidence type="ECO:0000313" key="2">
    <source>
        <dbReference type="Proteomes" id="UP000198897"/>
    </source>
</evidence>
<dbReference type="AlphaFoldDB" id="A0A1I2NIN4"/>
<evidence type="ECO:0000313" key="1">
    <source>
        <dbReference type="EMBL" id="SFG01306.1"/>
    </source>
</evidence>